<evidence type="ECO:0000313" key="2">
    <source>
        <dbReference type="Proteomes" id="UP000640583"/>
    </source>
</evidence>
<accession>A0A8J7IE23</accession>
<gene>
    <name evidence="1" type="ORF">H1D41_15625</name>
</gene>
<dbReference type="Proteomes" id="UP000640583">
    <property type="component" value="Unassembled WGS sequence"/>
</dbReference>
<dbReference type="AlphaFoldDB" id="A0A8J7IE23"/>
<organism evidence="1 2">
    <name type="scientific">Halocynthiibacter styelae</name>
    <dbReference type="NCBI Taxonomy" id="2761955"/>
    <lineage>
        <taxon>Bacteria</taxon>
        <taxon>Pseudomonadati</taxon>
        <taxon>Pseudomonadota</taxon>
        <taxon>Alphaproteobacteria</taxon>
        <taxon>Rhodobacterales</taxon>
        <taxon>Paracoccaceae</taxon>
        <taxon>Halocynthiibacter</taxon>
    </lineage>
</organism>
<protein>
    <submittedName>
        <fullName evidence="1">Uncharacterized protein</fullName>
    </submittedName>
</protein>
<dbReference type="RefSeq" id="WP_228849797.1">
    <property type="nucleotide sequence ID" value="NZ_JADCKQ010000014.1"/>
</dbReference>
<comment type="caution">
    <text evidence="1">The sequence shown here is derived from an EMBL/GenBank/DDBJ whole genome shotgun (WGS) entry which is preliminary data.</text>
</comment>
<evidence type="ECO:0000313" key="1">
    <source>
        <dbReference type="EMBL" id="MBI1495073.1"/>
    </source>
</evidence>
<reference evidence="1" key="1">
    <citation type="submission" date="2020-10" db="EMBL/GenBank/DDBJ databases">
        <title>Paenihalocynthiibacter styelae gen. nov., sp. nov., isolated from stalked sea squirt Styela clava.</title>
        <authorList>
            <person name="Kim Y.-O."/>
            <person name="Yoon J.-H."/>
        </authorList>
    </citation>
    <scope>NUCLEOTIDE SEQUENCE</scope>
    <source>
        <strain evidence="1">MYP1-1</strain>
    </source>
</reference>
<proteinExistence type="predicted"/>
<keyword evidence="2" id="KW-1185">Reference proteome</keyword>
<name>A0A8J7IE23_9RHOB</name>
<sequence length="224" mass="25569">MLRNVFGEDHVILRSMDPKDLNGGTIINDFRYSVGLPPVSVADRRLNTKDTGKAVGLRLKLHRHIIQNLPEGQDPRQHWSPLIQAFGSAFTNDTSIYLPSRDLLLVALEKLEPVRQYFYDLTQNEKLFGPDYAERYLNLVSEDEKPDLSQTDMFAALSSVMTRADYELAEAMLDHADLSASSDWFVQNIRRFRNVKQLKRLHDKAVAENVTQIITLTAKLLTPD</sequence>
<dbReference type="EMBL" id="JADCKQ010000014">
    <property type="protein sequence ID" value="MBI1495073.1"/>
    <property type="molecule type" value="Genomic_DNA"/>
</dbReference>